<evidence type="ECO:0000313" key="1">
    <source>
        <dbReference type="EMBL" id="CAI4008830.1"/>
    </source>
</evidence>
<name>A0A9P1GCZ5_9DINO</name>
<dbReference type="EMBL" id="CAMXCT020004400">
    <property type="protein sequence ID" value="CAL1162205.1"/>
    <property type="molecule type" value="Genomic_DNA"/>
</dbReference>
<evidence type="ECO:0000313" key="3">
    <source>
        <dbReference type="Proteomes" id="UP001152797"/>
    </source>
</evidence>
<keyword evidence="3" id="KW-1185">Reference proteome</keyword>
<dbReference type="EMBL" id="CAMXCT030004400">
    <property type="protein sequence ID" value="CAL4796142.1"/>
    <property type="molecule type" value="Genomic_DNA"/>
</dbReference>
<reference evidence="1" key="1">
    <citation type="submission" date="2022-10" db="EMBL/GenBank/DDBJ databases">
        <authorList>
            <person name="Chen Y."/>
            <person name="Dougan E. K."/>
            <person name="Chan C."/>
            <person name="Rhodes N."/>
            <person name="Thang M."/>
        </authorList>
    </citation>
    <scope>NUCLEOTIDE SEQUENCE</scope>
</reference>
<gene>
    <name evidence="1" type="ORF">C1SCF055_LOCUS34232</name>
</gene>
<reference evidence="2 3" key="2">
    <citation type="submission" date="2024-05" db="EMBL/GenBank/DDBJ databases">
        <authorList>
            <person name="Chen Y."/>
            <person name="Shah S."/>
            <person name="Dougan E. K."/>
            <person name="Thang M."/>
            <person name="Chan C."/>
        </authorList>
    </citation>
    <scope>NUCLEOTIDE SEQUENCE [LARGE SCALE GENOMIC DNA]</scope>
</reference>
<comment type="caution">
    <text evidence="1">The sequence shown here is derived from an EMBL/GenBank/DDBJ whole genome shotgun (WGS) entry which is preliminary data.</text>
</comment>
<proteinExistence type="predicted"/>
<evidence type="ECO:0000313" key="2">
    <source>
        <dbReference type="EMBL" id="CAL4796142.1"/>
    </source>
</evidence>
<sequence length="233" mass="25802">MMAAGVVPAAASFVTFPLLVLIPICTLVSSLAVPVLQLLQPCLQYKWWPWWEVSTMCLYPHKSWPRQCCWQYPHPAQIPCFLLTAAWLSRRARSLHQGPRHGLSPGAWELRALEFVAFPLTVSSTQLLLRLDEADSPLAGFLLSIVLLCFLLNQAASTWGFVRDVLRDGPVVRTALPQVCIGDPSVSYASSVFVDKICDELSSMNDELISGTNILGDHIPVDEDAKFVLALEN</sequence>
<dbReference type="EMBL" id="CAMXCT010004400">
    <property type="protein sequence ID" value="CAI4008830.1"/>
    <property type="molecule type" value="Genomic_DNA"/>
</dbReference>
<accession>A0A9P1GCZ5</accession>
<dbReference type="AlphaFoldDB" id="A0A9P1GCZ5"/>
<protein>
    <submittedName>
        <fullName evidence="1">Uncharacterized protein</fullName>
    </submittedName>
</protein>
<organism evidence="1">
    <name type="scientific">Cladocopium goreaui</name>
    <dbReference type="NCBI Taxonomy" id="2562237"/>
    <lineage>
        <taxon>Eukaryota</taxon>
        <taxon>Sar</taxon>
        <taxon>Alveolata</taxon>
        <taxon>Dinophyceae</taxon>
        <taxon>Suessiales</taxon>
        <taxon>Symbiodiniaceae</taxon>
        <taxon>Cladocopium</taxon>
    </lineage>
</organism>
<dbReference type="Proteomes" id="UP001152797">
    <property type="component" value="Unassembled WGS sequence"/>
</dbReference>